<dbReference type="InterPro" id="IPR007721">
    <property type="entry name" value="RbsD_FucU"/>
</dbReference>
<protein>
    <recommendedName>
        <fullName evidence="2">D-ribose pyranase</fullName>
        <ecNumber evidence="2">5.4.99.62</ecNumber>
    </recommendedName>
</protein>
<accession>A0A7G9G8U7</accession>
<dbReference type="GO" id="GO:0048029">
    <property type="term" value="F:monosaccharide binding"/>
    <property type="evidence" value="ECO:0007669"/>
    <property type="project" value="InterPro"/>
</dbReference>
<keyword evidence="5" id="KW-0119">Carbohydrate metabolism</keyword>
<dbReference type="NCBIfam" id="NF008761">
    <property type="entry name" value="PRK11797.1"/>
    <property type="match status" value="1"/>
</dbReference>
<dbReference type="InterPro" id="IPR023064">
    <property type="entry name" value="D-ribose_pyranase"/>
</dbReference>
<dbReference type="AlphaFoldDB" id="A0A7G9G8U7"/>
<dbReference type="GO" id="GO:0005829">
    <property type="term" value="C:cytosol"/>
    <property type="evidence" value="ECO:0007669"/>
    <property type="project" value="TreeGrafter"/>
</dbReference>
<proteinExistence type="predicted"/>
<dbReference type="EMBL" id="CP060635">
    <property type="protein sequence ID" value="QNM07229.1"/>
    <property type="molecule type" value="Genomic_DNA"/>
</dbReference>
<dbReference type="GO" id="GO:0016872">
    <property type="term" value="F:intramolecular lyase activity"/>
    <property type="evidence" value="ECO:0007669"/>
    <property type="project" value="InterPro"/>
</dbReference>
<evidence type="ECO:0000256" key="4">
    <source>
        <dbReference type="ARBA" id="ARBA00023235"/>
    </source>
</evidence>
<dbReference type="GO" id="GO:0062193">
    <property type="term" value="F:D-ribose pyranase activity"/>
    <property type="evidence" value="ECO:0007669"/>
    <property type="project" value="UniProtKB-EC"/>
</dbReference>
<evidence type="ECO:0000256" key="5">
    <source>
        <dbReference type="ARBA" id="ARBA00023277"/>
    </source>
</evidence>
<dbReference type="InterPro" id="IPR023750">
    <property type="entry name" value="RbsD-like_sf"/>
</dbReference>
<evidence type="ECO:0000256" key="1">
    <source>
        <dbReference type="ARBA" id="ARBA00000223"/>
    </source>
</evidence>
<dbReference type="Pfam" id="PF05025">
    <property type="entry name" value="RbsD_FucU"/>
    <property type="match status" value="1"/>
</dbReference>
<reference evidence="6 7" key="1">
    <citation type="submission" date="2020-08" db="EMBL/GenBank/DDBJ databases">
        <authorList>
            <person name="Liu C."/>
            <person name="Sun Q."/>
        </authorList>
    </citation>
    <scope>NUCLEOTIDE SEQUENCE [LARGE SCALE GENOMIC DNA]</scope>
    <source>
        <strain evidence="6 7">NSJ-29</strain>
    </source>
</reference>
<keyword evidence="4 6" id="KW-0413">Isomerase</keyword>
<dbReference type="KEGG" id="whj:H9Q79_09710"/>
<evidence type="ECO:0000256" key="2">
    <source>
        <dbReference type="ARBA" id="ARBA00012862"/>
    </source>
</evidence>
<keyword evidence="7" id="KW-1185">Reference proteome</keyword>
<gene>
    <name evidence="6" type="primary">rbsD</name>
    <name evidence="6" type="ORF">H9Q79_09710</name>
</gene>
<dbReference type="SUPFAM" id="SSF102546">
    <property type="entry name" value="RbsD-like"/>
    <property type="match status" value="1"/>
</dbReference>
<keyword evidence="3" id="KW-0963">Cytoplasm</keyword>
<evidence type="ECO:0000313" key="6">
    <source>
        <dbReference type="EMBL" id="QNM07229.1"/>
    </source>
</evidence>
<dbReference type="RefSeq" id="WP_118647438.1">
    <property type="nucleotide sequence ID" value="NZ_CP060635.1"/>
</dbReference>
<name>A0A7G9G8U7_9FIRM</name>
<sequence length="157" mass="17954">MKAKGILNRDLMTAVTDMGHEQIMIIGDAGIPVGPPAIRIDLAITEDLPSIRQILELVMDEMIYERVIVAEEQKLYNPKHFEAVCGLSQRCQVETMPHREMFQTYLGKAKYIVRTGGFEPFGNVILQAGIDAPKWFRKEGCMVPDYYEERVNYTEEK</sequence>
<dbReference type="Gene3D" id="3.40.1650.10">
    <property type="entry name" value="RbsD-like domain"/>
    <property type="match status" value="1"/>
</dbReference>
<dbReference type="PANTHER" id="PTHR37831">
    <property type="entry name" value="D-RIBOSE PYRANASE"/>
    <property type="match status" value="1"/>
</dbReference>
<dbReference type="GO" id="GO:0019303">
    <property type="term" value="P:D-ribose catabolic process"/>
    <property type="evidence" value="ECO:0007669"/>
    <property type="project" value="TreeGrafter"/>
</dbReference>
<comment type="catalytic activity">
    <reaction evidence="1">
        <text>beta-D-ribopyranose = beta-D-ribofuranose</text>
        <dbReference type="Rhea" id="RHEA:25432"/>
        <dbReference type="ChEBI" id="CHEBI:27476"/>
        <dbReference type="ChEBI" id="CHEBI:47002"/>
        <dbReference type="EC" id="5.4.99.62"/>
    </reaction>
</comment>
<organism evidence="6 7">
    <name type="scientific">Wansuia hejianensis</name>
    <dbReference type="NCBI Taxonomy" id="2763667"/>
    <lineage>
        <taxon>Bacteria</taxon>
        <taxon>Bacillati</taxon>
        <taxon>Bacillota</taxon>
        <taxon>Clostridia</taxon>
        <taxon>Lachnospirales</taxon>
        <taxon>Lachnospiraceae</taxon>
        <taxon>Wansuia</taxon>
    </lineage>
</organism>
<dbReference type="EC" id="5.4.99.62" evidence="2"/>
<evidence type="ECO:0000256" key="3">
    <source>
        <dbReference type="ARBA" id="ARBA00022490"/>
    </source>
</evidence>
<dbReference type="Proteomes" id="UP000515860">
    <property type="component" value="Chromosome"/>
</dbReference>
<dbReference type="PANTHER" id="PTHR37831:SF1">
    <property type="entry name" value="D-RIBOSE PYRANASE"/>
    <property type="match status" value="1"/>
</dbReference>
<evidence type="ECO:0000313" key="7">
    <source>
        <dbReference type="Proteomes" id="UP000515860"/>
    </source>
</evidence>